<name>A0ACB8BXY4_9AGAM</name>
<reference evidence="1" key="1">
    <citation type="journal article" date="2021" name="New Phytol.">
        <title>Evolutionary innovations through gain and loss of genes in the ectomycorrhizal Boletales.</title>
        <authorList>
            <person name="Wu G."/>
            <person name="Miyauchi S."/>
            <person name="Morin E."/>
            <person name="Kuo A."/>
            <person name="Drula E."/>
            <person name="Varga T."/>
            <person name="Kohler A."/>
            <person name="Feng B."/>
            <person name="Cao Y."/>
            <person name="Lipzen A."/>
            <person name="Daum C."/>
            <person name="Hundley H."/>
            <person name="Pangilinan J."/>
            <person name="Johnson J."/>
            <person name="Barry K."/>
            <person name="LaButti K."/>
            <person name="Ng V."/>
            <person name="Ahrendt S."/>
            <person name="Min B."/>
            <person name="Choi I.G."/>
            <person name="Park H."/>
            <person name="Plett J.M."/>
            <person name="Magnuson J."/>
            <person name="Spatafora J.W."/>
            <person name="Nagy L.G."/>
            <person name="Henrissat B."/>
            <person name="Grigoriev I.V."/>
            <person name="Yang Z.L."/>
            <person name="Xu J."/>
            <person name="Martin F.M."/>
        </authorList>
    </citation>
    <scope>NUCLEOTIDE SEQUENCE</scope>
    <source>
        <strain evidence="1">KUC20120723A-06</strain>
    </source>
</reference>
<keyword evidence="2" id="KW-1185">Reference proteome</keyword>
<protein>
    <submittedName>
        <fullName evidence="1">Uncharacterized protein</fullName>
    </submittedName>
</protein>
<dbReference type="EMBL" id="MU266333">
    <property type="protein sequence ID" value="KAH7930367.1"/>
    <property type="molecule type" value="Genomic_DNA"/>
</dbReference>
<gene>
    <name evidence="1" type="ORF">BV22DRAFT_75860</name>
</gene>
<comment type="caution">
    <text evidence="1">The sequence shown here is derived from an EMBL/GenBank/DDBJ whole genome shotgun (WGS) entry which is preliminary data.</text>
</comment>
<evidence type="ECO:0000313" key="1">
    <source>
        <dbReference type="EMBL" id="KAH7930367.1"/>
    </source>
</evidence>
<sequence>MLVYYPRMACTCISLGIPLPIECTGPELPVISFPLAPLPRKGRIWHLGSAAGQRFPNLGVRLVRTDFWVTLFVPAPQTVGSKMNQTEPDISGNALPALLGQEFVVSRVQGCPTIAVRDGSLEIIDLRNPE</sequence>
<evidence type="ECO:0000313" key="2">
    <source>
        <dbReference type="Proteomes" id="UP000790709"/>
    </source>
</evidence>
<accession>A0ACB8BXY4</accession>
<proteinExistence type="predicted"/>
<dbReference type="Proteomes" id="UP000790709">
    <property type="component" value="Unassembled WGS sequence"/>
</dbReference>
<organism evidence="1 2">
    <name type="scientific">Leucogyrophana mollusca</name>
    <dbReference type="NCBI Taxonomy" id="85980"/>
    <lineage>
        <taxon>Eukaryota</taxon>
        <taxon>Fungi</taxon>
        <taxon>Dikarya</taxon>
        <taxon>Basidiomycota</taxon>
        <taxon>Agaricomycotina</taxon>
        <taxon>Agaricomycetes</taxon>
        <taxon>Agaricomycetidae</taxon>
        <taxon>Boletales</taxon>
        <taxon>Boletales incertae sedis</taxon>
        <taxon>Leucogyrophana</taxon>
    </lineage>
</organism>